<evidence type="ECO:0000256" key="7">
    <source>
        <dbReference type="ARBA" id="ARBA00023136"/>
    </source>
</evidence>
<sequence>MILGVPLWVLAVIALALLVGTMVQGLVGLGLGLVGAPVATLVAPELMPGLLLCTAVVLPVLQLAGNREQIDWRGLAWALPARLPGTVLGVWLVASFTERQLSVAVGVMVLAAVLLTWHTVTVPITPGTLVGAGIISGVTSTATSIGGPPIAILYQHRSPVQIRSTLAVYFALGAVISLAGLGISGQLQAREIWLAALFVPCLLVGLWLSRRVGARVSPVRIRNIMLAVCAASALALLVRALAG</sequence>
<accession>A0ABY4YPD5</accession>
<dbReference type="Proteomes" id="UP001056455">
    <property type="component" value="Chromosome"/>
</dbReference>
<comment type="subcellular location">
    <subcellularLocation>
        <location evidence="1 8">Cell membrane</location>
        <topology evidence="1 8">Multi-pass membrane protein</topology>
    </subcellularLocation>
</comment>
<protein>
    <recommendedName>
        <fullName evidence="8">Probable membrane transporter protein</fullName>
    </recommendedName>
</protein>
<dbReference type="EMBL" id="CP099489">
    <property type="protein sequence ID" value="USQ78643.1"/>
    <property type="molecule type" value="Genomic_DNA"/>
</dbReference>
<feature type="transmembrane region" description="Helical" evidence="8">
    <location>
        <begin position="166"/>
        <end position="186"/>
    </location>
</feature>
<keyword evidence="10" id="KW-1185">Reference proteome</keyword>
<evidence type="ECO:0000256" key="8">
    <source>
        <dbReference type="RuleBase" id="RU363041"/>
    </source>
</evidence>
<keyword evidence="6 8" id="KW-1133">Transmembrane helix</keyword>
<feature type="transmembrane region" description="Helical" evidence="8">
    <location>
        <begin position="6"/>
        <end position="34"/>
    </location>
</feature>
<feature type="transmembrane region" description="Helical" evidence="8">
    <location>
        <begin position="192"/>
        <end position="209"/>
    </location>
</feature>
<dbReference type="Pfam" id="PF01925">
    <property type="entry name" value="TauE"/>
    <property type="match status" value="1"/>
</dbReference>
<dbReference type="InterPro" id="IPR002781">
    <property type="entry name" value="TM_pro_TauE-like"/>
</dbReference>
<feature type="transmembrane region" description="Helical" evidence="8">
    <location>
        <begin position="76"/>
        <end position="94"/>
    </location>
</feature>
<keyword evidence="7 8" id="KW-0472">Membrane</keyword>
<keyword evidence="3" id="KW-0813">Transport</keyword>
<feature type="transmembrane region" description="Helical" evidence="8">
    <location>
        <begin position="101"/>
        <end position="120"/>
    </location>
</feature>
<evidence type="ECO:0000256" key="3">
    <source>
        <dbReference type="ARBA" id="ARBA00022448"/>
    </source>
</evidence>
<evidence type="ECO:0000313" key="10">
    <source>
        <dbReference type="Proteomes" id="UP001056455"/>
    </source>
</evidence>
<organism evidence="9 10">
    <name type="scientific">Ornithinimicrobium faecis</name>
    <dbReference type="NCBI Taxonomy" id="2934158"/>
    <lineage>
        <taxon>Bacteria</taxon>
        <taxon>Bacillati</taxon>
        <taxon>Actinomycetota</taxon>
        <taxon>Actinomycetes</taxon>
        <taxon>Micrococcales</taxon>
        <taxon>Ornithinimicrobiaceae</taxon>
        <taxon>Ornithinimicrobium</taxon>
    </lineage>
</organism>
<dbReference type="RefSeq" id="WP_252591440.1">
    <property type="nucleotide sequence ID" value="NZ_CP099489.1"/>
</dbReference>
<evidence type="ECO:0000313" key="9">
    <source>
        <dbReference type="EMBL" id="USQ78643.1"/>
    </source>
</evidence>
<keyword evidence="5 8" id="KW-0812">Transmembrane</keyword>
<comment type="similarity">
    <text evidence="2 8">Belongs to the 4-toluene sulfonate uptake permease (TSUP) (TC 2.A.102) family.</text>
</comment>
<evidence type="ECO:0000256" key="1">
    <source>
        <dbReference type="ARBA" id="ARBA00004651"/>
    </source>
</evidence>
<evidence type="ECO:0000256" key="6">
    <source>
        <dbReference type="ARBA" id="ARBA00022989"/>
    </source>
</evidence>
<dbReference type="InterPro" id="IPR052017">
    <property type="entry name" value="TSUP"/>
</dbReference>
<name>A0ABY4YPD5_9MICO</name>
<feature type="transmembrane region" description="Helical" evidence="8">
    <location>
        <begin position="46"/>
        <end position="64"/>
    </location>
</feature>
<reference evidence="9" key="1">
    <citation type="submission" date="2022-06" db="EMBL/GenBank/DDBJ databases">
        <title>Ornithinimicrobium HY1793.</title>
        <authorList>
            <person name="Huang Y."/>
        </authorList>
    </citation>
    <scope>NUCLEOTIDE SEQUENCE</scope>
    <source>
        <strain evidence="9">HY1793</strain>
    </source>
</reference>
<keyword evidence="4 8" id="KW-1003">Cell membrane</keyword>
<evidence type="ECO:0000256" key="5">
    <source>
        <dbReference type="ARBA" id="ARBA00022692"/>
    </source>
</evidence>
<feature type="transmembrane region" description="Helical" evidence="8">
    <location>
        <begin position="132"/>
        <end position="154"/>
    </location>
</feature>
<dbReference type="PANTHER" id="PTHR30269:SF37">
    <property type="entry name" value="MEMBRANE TRANSPORTER PROTEIN"/>
    <property type="match status" value="1"/>
</dbReference>
<gene>
    <name evidence="9" type="ORF">NF556_13520</name>
</gene>
<feature type="transmembrane region" description="Helical" evidence="8">
    <location>
        <begin position="221"/>
        <end position="242"/>
    </location>
</feature>
<dbReference type="PANTHER" id="PTHR30269">
    <property type="entry name" value="TRANSMEMBRANE PROTEIN YFCA"/>
    <property type="match status" value="1"/>
</dbReference>
<evidence type="ECO:0000256" key="4">
    <source>
        <dbReference type="ARBA" id="ARBA00022475"/>
    </source>
</evidence>
<evidence type="ECO:0000256" key="2">
    <source>
        <dbReference type="ARBA" id="ARBA00009142"/>
    </source>
</evidence>
<proteinExistence type="inferred from homology"/>